<accession>A0A7T8JXV7</accession>
<dbReference type="AlphaFoldDB" id="A0A7T8JXV7"/>
<protein>
    <submittedName>
        <fullName evidence="1">Uncharacterized protein</fullName>
    </submittedName>
</protein>
<organism evidence="1 2">
    <name type="scientific">Caligus rogercresseyi</name>
    <name type="common">Sea louse</name>
    <dbReference type="NCBI Taxonomy" id="217165"/>
    <lineage>
        <taxon>Eukaryota</taxon>
        <taxon>Metazoa</taxon>
        <taxon>Ecdysozoa</taxon>
        <taxon>Arthropoda</taxon>
        <taxon>Crustacea</taxon>
        <taxon>Multicrustacea</taxon>
        <taxon>Hexanauplia</taxon>
        <taxon>Copepoda</taxon>
        <taxon>Siphonostomatoida</taxon>
        <taxon>Caligidae</taxon>
        <taxon>Caligus</taxon>
    </lineage>
</organism>
<reference evidence="2" key="1">
    <citation type="submission" date="2021-01" db="EMBL/GenBank/DDBJ databases">
        <title>Caligus Genome Assembly.</title>
        <authorList>
            <person name="Gallardo-Escarate C."/>
        </authorList>
    </citation>
    <scope>NUCLEOTIDE SEQUENCE [LARGE SCALE GENOMIC DNA]</scope>
</reference>
<keyword evidence="2" id="KW-1185">Reference proteome</keyword>
<gene>
    <name evidence="1" type="ORF">FKW44_018655</name>
</gene>
<dbReference type="EMBL" id="CP045902">
    <property type="protein sequence ID" value="QQP38156.1"/>
    <property type="molecule type" value="Genomic_DNA"/>
</dbReference>
<dbReference type="Proteomes" id="UP000595437">
    <property type="component" value="Chromosome 13"/>
</dbReference>
<proteinExistence type="predicted"/>
<name>A0A7T8JXV7_CALRO</name>
<sequence>MYSQSFGDRPSELSQTLHRRYKAKRAMLALTPTKIVWSPTALKGLENSIGLGSVIFKVTGDPTKFQPSYQSKGN</sequence>
<evidence type="ECO:0000313" key="1">
    <source>
        <dbReference type="EMBL" id="QQP38156.1"/>
    </source>
</evidence>
<evidence type="ECO:0000313" key="2">
    <source>
        <dbReference type="Proteomes" id="UP000595437"/>
    </source>
</evidence>